<proteinExistence type="predicted"/>
<feature type="domain" description="XdhC Rossmann" evidence="2">
    <location>
        <begin position="106"/>
        <end position="251"/>
    </location>
</feature>
<dbReference type="PANTHER" id="PTHR30388">
    <property type="entry name" value="ALDEHYDE OXIDOREDUCTASE MOLYBDENUM COFACTOR ASSEMBLY PROTEIN"/>
    <property type="match status" value="1"/>
</dbReference>
<dbReference type="Gene3D" id="3.40.50.720">
    <property type="entry name" value="NAD(P)-binding Rossmann-like Domain"/>
    <property type="match status" value="1"/>
</dbReference>
<dbReference type="Pfam" id="PF02625">
    <property type="entry name" value="XdhC_CoxI"/>
    <property type="match status" value="1"/>
</dbReference>
<reference evidence="3 4" key="1">
    <citation type="submission" date="2013-12" db="EMBL/GenBank/DDBJ databases">
        <authorList>
            <person name="Stott M."/>
        </authorList>
    </citation>
    <scope>NUCLEOTIDE SEQUENCE [LARGE SCALE GENOMIC DNA]</scope>
    <source>
        <strain evidence="3 4">K22</strain>
    </source>
</reference>
<dbReference type="InterPro" id="IPR003777">
    <property type="entry name" value="XdhC_CoxI"/>
</dbReference>
<evidence type="ECO:0000313" key="3">
    <source>
        <dbReference type="EMBL" id="CDM66638.1"/>
    </source>
</evidence>
<dbReference type="Proteomes" id="UP000031518">
    <property type="component" value="Unassembled WGS sequence"/>
</dbReference>
<dbReference type="InterPro" id="IPR027051">
    <property type="entry name" value="XdhC_Rossmann_dom"/>
</dbReference>
<dbReference type="InterPro" id="IPR036291">
    <property type="entry name" value="NAD(P)-bd_dom_sf"/>
</dbReference>
<dbReference type="EMBL" id="CBXV010000008">
    <property type="protein sequence ID" value="CDM66638.1"/>
    <property type="molecule type" value="Genomic_DNA"/>
</dbReference>
<protein>
    <submittedName>
        <fullName evidence="3">Xanthine and CO dehydrogenases maturation factor, XdhC/CoxF family</fullName>
    </submittedName>
</protein>
<sequence length="284" mass="31059">MEREGGSLTIIDAIERALERGALAALITIVQAERAVGRKLLVQEEGATAGDLGDEMLNRAAIAQAEIFLRSRVEAQTFKVEEFAPEIIAWRGARLLFERIAPEPHVVVCGAGHVGAALARLARSIGYRVTVIDDRADFVSREKFPDPDIALVAAEDWEQAISETIGTGRGVFAAIVTRGHKEDEKCLRAVLKARPDYVGMIGSRRRTNIVLRRLHAEGFDEAVLREVRAPIGLDIGAVTPEEVALSILAEMIAERRGGTGAPLSSWRRAANKGWIARSRRPQMK</sequence>
<dbReference type="PANTHER" id="PTHR30388:SF6">
    <property type="entry name" value="XANTHINE DEHYDROGENASE SUBUNIT A-RELATED"/>
    <property type="match status" value="1"/>
</dbReference>
<dbReference type="InterPro" id="IPR052698">
    <property type="entry name" value="MoCofactor_Util/Proc"/>
</dbReference>
<keyword evidence="4" id="KW-1185">Reference proteome</keyword>
<reference evidence="3 4" key="2">
    <citation type="submission" date="2015-01" db="EMBL/GenBank/DDBJ databases">
        <title>Complete genome sequence of Pyrinomonas methylaliphatogenes type strain K22T.</title>
        <authorList>
            <person name="Lee K.C.Y."/>
            <person name="Power J.F."/>
            <person name="Dunfield P.F."/>
            <person name="Morgan X.C."/>
            <person name="Huttenhower C."/>
            <person name="Stott M.B."/>
        </authorList>
    </citation>
    <scope>NUCLEOTIDE SEQUENCE [LARGE SCALE GENOMIC DNA]</scope>
    <source>
        <strain evidence="3 4">K22</strain>
    </source>
</reference>
<dbReference type="SUPFAM" id="SSF51735">
    <property type="entry name" value="NAD(P)-binding Rossmann-fold domains"/>
    <property type="match status" value="1"/>
</dbReference>
<evidence type="ECO:0000259" key="2">
    <source>
        <dbReference type="Pfam" id="PF13478"/>
    </source>
</evidence>
<evidence type="ECO:0000259" key="1">
    <source>
        <dbReference type="Pfam" id="PF02625"/>
    </source>
</evidence>
<organism evidence="3 4">
    <name type="scientific">Pyrinomonas methylaliphatogenes</name>
    <dbReference type="NCBI Taxonomy" id="454194"/>
    <lineage>
        <taxon>Bacteria</taxon>
        <taxon>Pseudomonadati</taxon>
        <taxon>Acidobacteriota</taxon>
        <taxon>Blastocatellia</taxon>
        <taxon>Blastocatellales</taxon>
        <taxon>Pyrinomonadaceae</taxon>
        <taxon>Pyrinomonas</taxon>
    </lineage>
</organism>
<dbReference type="Pfam" id="PF13478">
    <property type="entry name" value="XdhC_C"/>
    <property type="match status" value="1"/>
</dbReference>
<dbReference type="STRING" id="454194.PYK22_02671"/>
<gene>
    <name evidence="3" type="ORF">PYK22_02671</name>
</gene>
<accession>A0A0B6WZF6</accession>
<dbReference type="AlphaFoldDB" id="A0A0B6WZF6"/>
<feature type="domain" description="XdhC- CoxI" evidence="1">
    <location>
        <begin position="18"/>
        <end position="71"/>
    </location>
</feature>
<name>A0A0B6WZF6_9BACT</name>
<evidence type="ECO:0000313" key="4">
    <source>
        <dbReference type="Proteomes" id="UP000031518"/>
    </source>
</evidence>